<dbReference type="PROSITE" id="PS51736">
    <property type="entry name" value="RECOMBINASES_3"/>
    <property type="match status" value="1"/>
</dbReference>
<feature type="domain" description="Resolvase/invertase-type recombinase catalytic" evidence="6">
    <location>
        <begin position="3"/>
        <end position="135"/>
    </location>
</feature>
<name>A0AAU8T189_9BURK</name>
<dbReference type="PANTHER" id="PTHR30461">
    <property type="entry name" value="DNA-INVERTASE FROM LAMBDOID PROPHAGE"/>
    <property type="match status" value="1"/>
</dbReference>
<dbReference type="GO" id="GO:0015074">
    <property type="term" value="P:DNA integration"/>
    <property type="evidence" value="ECO:0007669"/>
    <property type="project" value="UniProtKB-KW"/>
</dbReference>
<dbReference type="PANTHER" id="PTHR30461:SF2">
    <property type="entry name" value="SERINE RECOMBINASE PINE-RELATED"/>
    <property type="match status" value="1"/>
</dbReference>
<dbReference type="InterPro" id="IPR050639">
    <property type="entry name" value="SSR_resolvase"/>
</dbReference>
<evidence type="ECO:0000256" key="1">
    <source>
        <dbReference type="ARBA" id="ARBA00022908"/>
    </source>
</evidence>
<dbReference type="InterPro" id="IPR006118">
    <property type="entry name" value="Recombinase_CS"/>
</dbReference>
<dbReference type="RefSeq" id="WP_052719610.1">
    <property type="nucleotide sequence ID" value="NZ_CP010026.1"/>
</dbReference>
<reference evidence="7 8" key="1">
    <citation type="journal article" date="2015" name="Genome Announc.">
        <title>Complete genome sequences for 59 burkholderia isolates, both pathogenic and near neighbor.</title>
        <authorList>
            <person name="Johnson S.L."/>
            <person name="Bishop-Lilly K.A."/>
            <person name="Ladner J.T."/>
            <person name="Daligault H.E."/>
            <person name="Davenport K.W."/>
            <person name="Jaissle J."/>
            <person name="Frey K.G."/>
            <person name="Koroleva G.I."/>
            <person name="Bruce D.C."/>
            <person name="Coyne S.R."/>
            <person name="Broomall S.M."/>
            <person name="Li P.E."/>
            <person name="Teshima H."/>
            <person name="Gibbons H.S."/>
            <person name="Palacios G.F."/>
            <person name="Rosenzweig C.N."/>
            <person name="Redden C.L."/>
            <person name="Xu Y."/>
            <person name="Minogue T.D."/>
            <person name="Chain P.S."/>
        </authorList>
    </citation>
    <scope>NUCLEOTIDE SEQUENCE [LARGE SCALE GENOMIC DNA]</scope>
    <source>
        <strain evidence="7 8">ATCC BAA-463</strain>
    </source>
</reference>
<evidence type="ECO:0000313" key="7">
    <source>
        <dbReference type="EMBL" id="AJZ59744.1"/>
    </source>
</evidence>
<dbReference type="GeneID" id="66521207"/>
<evidence type="ECO:0000313" key="8">
    <source>
        <dbReference type="Proteomes" id="UP000032614"/>
    </source>
</evidence>
<proteinExistence type="predicted"/>
<dbReference type="KEGG" id="bfn:OI25_588"/>
<dbReference type="AlphaFoldDB" id="A0AAU8T189"/>
<dbReference type="CDD" id="cd03768">
    <property type="entry name" value="SR_ResInv"/>
    <property type="match status" value="1"/>
</dbReference>
<evidence type="ECO:0000256" key="5">
    <source>
        <dbReference type="PROSITE-ProRule" id="PRU10137"/>
    </source>
</evidence>
<sequence length="135" mass="14793">MSKTFLYARVSTSEQTTANQVLLAEKAGYVVANRHVYAETISGTVAAMERPMFAKLVGKLDEGDKLVVTKLDRLGRNARDIDATVAMLRDMKVAVIVLDLPVMEVTSAAGDLVLRVFAAFAQFERDQLVCRSVVN</sequence>
<dbReference type="InterPro" id="IPR006119">
    <property type="entry name" value="Resolv_N"/>
</dbReference>
<evidence type="ECO:0000256" key="2">
    <source>
        <dbReference type="ARBA" id="ARBA00023125"/>
    </source>
</evidence>
<dbReference type="Pfam" id="PF00239">
    <property type="entry name" value="Resolvase"/>
    <property type="match status" value="1"/>
</dbReference>
<evidence type="ECO:0000256" key="3">
    <source>
        <dbReference type="ARBA" id="ARBA00023172"/>
    </source>
</evidence>
<dbReference type="PROSITE" id="PS00398">
    <property type="entry name" value="RECOMBINASES_2"/>
    <property type="match status" value="1"/>
</dbReference>
<accession>A0AAU8T189</accession>
<dbReference type="Gene3D" id="3.40.50.1390">
    <property type="entry name" value="Resolvase, N-terminal catalytic domain"/>
    <property type="match status" value="1"/>
</dbReference>
<protein>
    <recommendedName>
        <fullName evidence="6">Resolvase/invertase-type recombinase catalytic domain-containing protein</fullName>
    </recommendedName>
</protein>
<keyword evidence="3" id="KW-0233">DNA recombination</keyword>
<organism evidence="7 8">
    <name type="scientific">Paraburkholderia fungorum</name>
    <dbReference type="NCBI Taxonomy" id="134537"/>
    <lineage>
        <taxon>Bacteria</taxon>
        <taxon>Pseudomonadati</taxon>
        <taxon>Pseudomonadota</taxon>
        <taxon>Betaproteobacteria</taxon>
        <taxon>Burkholderiales</taxon>
        <taxon>Burkholderiaceae</taxon>
        <taxon>Paraburkholderia</taxon>
    </lineage>
</organism>
<gene>
    <name evidence="7" type="ORF">OI25_588</name>
</gene>
<evidence type="ECO:0000259" key="6">
    <source>
        <dbReference type="PROSITE" id="PS51736"/>
    </source>
</evidence>
<dbReference type="SMART" id="SM00857">
    <property type="entry name" value="Resolvase"/>
    <property type="match status" value="1"/>
</dbReference>
<keyword evidence="2" id="KW-0238">DNA-binding</keyword>
<keyword evidence="1" id="KW-0229">DNA integration</keyword>
<dbReference type="SUPFAM" id="SSF53041">
    <property type="entry name" value="Resolvase-like"/>
    <property type="match status" value="1"/>
</dbReference>
<feature type="active site" description="O-(5'-phospho-DNA)-serine intermediate" evidence="4 5">
    <location>
        <position position="11"/>
    </location>
</feature>
<dbReference type="EMBL" id="CP010026">
    <property type="protein sequence ID" value="AJZ59744.1"/>
    <property type="molecule type" value="Genomic_DNA"/>
</dbReference>
<dbReference type="PROSITE" id="PS00397">
    <property type="entry name" value="RECOMBINASES_1"/>
    <property type="match status" value="1"/>
</dbReference>
<dbReference type="GO" id="GO:0003677">
    <property type="term" value="F:DNA binding"/>
    <property type="evidence" value="ECO:0007669"/>
    <property type="project" value="UniProtKB-KW"/>
</dbReference>
<dbReference type="GO" id="GO:0000150">
    <property type="term" value="F:DNA strand exchange activity"/>
    <property type="evidence" value="ECO:0007669"/>
    <property type="project" value="InterPro"/>
</dbReference>
<dbReference type="InterPro" id="IPR036162">
    <property type="entry name" value="Resolvase-like_N_sf"/>
</dbReference>
<evidence type="ECO:0000256" key="4">
    <source>
        <dbReference type="PIRSR" id="PIRSR606118-50"/>
    </source>
</evidence>
<dbReference type="Proteomes" id="UP000032614">
    <property type="component" value="Chromosome 1"/>
</dbReference>